<evidence type="ECO:0000313" key="4">
    <source>
        <dbReference type="EMBL" id="REH29391.1"/>
    </source>
</evidence>
<dbReference type="UniPathway" id="UPA00344"/>
<reference evidence="4 5" key="1">
    <citation type="submission" date="2018-08" db="EMBL/GenBank/DDBJ databases">
        <title>Genomic Encyclopedia of Archaeal and Bacterial Type Strains, Phase II (KMG-II): from individual species to whole genera.</title>
        <authorList>
            <person name="Goeker M."/>
        </authorList>
    </citation>
    <scope>NUCLEOTIDE SEQUENCE [LARGE SCALE GENOMIC DNA]</scope>
    <source>
        <strain evidence="4 5">DSM 45791</strain>
    </source>
</reference>
<dbReference type="SUPFAM" id="SSF53218">
    <property type="entry name" value="Molybdenum cofactor biosynthesis proteins"/>
    <property type="match status" value="1"/>
</dbReference>
<dbReference type="SMART" id="SM00852">
    <property type="entry name" value="MoCF_biosynth"/>
    <property type="match status" value="1"/>
</dbReference>
<dbReference type="InterPro" id="IPR051920">
    <property type="entry name" value="MPT_Adenylyltrnsfr/MoaC-Rel"/>
</dbReference>
<dbReference type="NCBIfam" id="TIGR00177">
    <property type="entry name" value="molyb_syn"/>
    <property type="match status" value="1"/>
</dbReference>
<protein>
    <submittedName>
        <fullName evidence="4">Molybdenum cofactor synthesis domain-containing protein</fullName>
    </submittedName>
</protein>
<dbReference type="InterPro" id="IPR008284">
    <property type="entry name" value="MoCF_biosynth_CS"/>
</dbReference>
<evidence type="ECO:0000259" key="3">
    <source>
        <dbReference type="SMART" id="SM00852"/>
    </source>
</evidence>
<organism evidence="4 5">
    <name type="scientific">Kutzneria buriramensis</name>
    <dbReference type="NCBI Taxonomy" id="1045776"/>
    <lineage>
        <taxon>Bacteria</taxon>
        <taxon>Bacillati</taxon>
        <taxon>Actinomycetota</taxon>
        <taxon>Actinomycetes</taxon>
        <taxon>Pseudonocardiales</taxon>
        <taxon>Pseudonocardiaceae</taxon>
        <taxon>Kutzneria</taxon>
    </lineage>
</organism>
<comment type="pathway">
    <text evidence="1">Cofactor biosynthesis; molybdopterin biosynthesis.</text>
</comment>
<dbReference type="GO" id="GO:0006777">
    <property type="term" value="P:Mo-molybdopterin cofactor biosynthetic process"/>
    <property type="evidence" value="ECO:0007669"/>
    <property type="project" value="UniProtKB-KW"/>
</dbReference>
<keyword evidence="5" id="KW-1185">Reference proteome</keyword>
<dbReference type="Gene3D" id="3.90.1170.40">
    <property type="entry name" value="Molybdopterin biosynthesis MoaE subunit"/>
    <property type="match status" value="1"/>
</dbReference>
<dbReference type="InterPro" id="IPR003448">
    <property type="entry name" value="Mopterin_biosynth_MoaE"/>
</dbReference>
<dbReference type="Proteomes" id="UP000256269">
    <property type="component" value="Unassembled WGS sequence"/>
</dbReference>
<dbReference type="InterPro" id="IPR036425">
    <property type="entry name" value="MoaB/Mog-like_dom_sf"/>
</dbReference>
<name>A0A3E0GV94_9PSEU</name>
<dbReference type="CDD" id="cd00886">
    <property type="entry name" value="MogA_MoaB"/>
    <property type="match status" value="1"/>
</dbReference>
<dbReference type="Pfam" id="PF00994">
    <property type="entry name" value="MoCF_biosynth"/>
    <property type="match status" value="1"/>
</dbReference>
<dbReference type="AlphaFoldDB" id="A0A3E0GV94"/>
<dbReference type="InterPro" id="IPR001453">
    <property type="entry name" value="MoaB/Mog_dom"/>
</dbReference>
<dbReference type="PROSITE" id="PS01078">
    <property type="entry name" value="MOCF_BIOSYNTHESIS_1"/>
    <property type="match status" value="1"/>
</dbReference>
<keyword evidence="2" id="KW-0501">Molybdenum cofactor biosynthesis</keyword>
<evidence type="ECO:0000313" key="5">
    <source>
        <dbReference type="Proteomes" id="UP000256269"/>
    </source>
</evidence>
<dbReference type="PANTHER" id="PTHR43764:SF1">
    <property type="entry name" value="MOLYBDOPTERIN MOLYBDOTRANSFERASE"/>
    <property type="match status" value="1"/>
</dbReference>
<dbReference type="OrthoDB" id="9794429at2"/>
<dbReference type="Pfam" id="PF02391">
    <property type="entry name" value="MoaE"/>
    <property type="match status" value="1"/>
</dbReference>
<evidence type="ECO:0000256" key="2">
    <source>
        <dbReference type="ARBA" id="ARBA00023150"/>
    </source>
</evidence>
<dbReference type="EMBL" id="QUNO01000025">
    <property type="protein sequence ID" value="REH29391.1"/>
    <property type="molecule type" value="Genomic_DNA"/>
</dbReference>
<gene>
    <name evidence="4" type="ORF">BCF44_1256</name>
</gene>
<sequence>MSKFARVVVASNRAAAGVYPDRTGPVIVDWLRERGFEVPEPVVVPDGDPVAVALRAAVADGVAVVLTTGGTGVTPTDRTPEATRSVLDYEIPGIADAVRAAGLPKVPTAVLSRGLSGVAGRTLVVNLPGSTGGVKDGLSVLAGVLDHAVDQLGGGDHVQAVEQSSLQAAPEEALSSSAVVLRAEISETPVSAAEHAALVSDRTAGAVVTFEGVVRDHDHGRGVVELEYSGHPSAKDVIAEVAAEVAARHPEVRALAVSHRLGHLAIGDVALACAVSAAHRREAFVVCAELVDEVKAKLPVWKRQVFVDGTDEWVNCP</sequence>
<dbReference type="InterPro" id="IPR036563">
    <property type="entry name" value="MoaE_sf"/>
</dbReference>
<dbReference type="SUPFAM" id="SSF54690">
    <property type="entry name" value="Molybdopterin synthase subunit MoaE"/>
    <property type="match status" value="1"/>
</dbReference>
<evidence type="ECO:0000256" key="1">
    <source>
        <dbReference type="ARBA" id="ARBA00005046"/>
    </source>
</evidence>
<dbReference type="Gene3D" id="3.40.980.10">
    <property type="entry name" value="MoaB/Mog-like domain"/>
    <property type="match status" value="1"/>
</dbReference>
<proteinExistence type="predicted"/>
<feature type="domain" description="MoaB/Mog" evidence="3">
    <location>
        <begin position="6"/>
        <end position="148"/>
    </location>
</feature>
<dbReference type="RefSeq" id="WP_116181236.1">
    <property type="nucleotide sequence ID" value="NZ_CP144375.1"/>
</dbReference>
<accession>A0A3E0GV94</accession>
<dbReference type="PANTHER" id="PTHR43764">
    <property type="entry name" value="MOLYBDENUM COFACTOR BIOSYNTHESIS"/>
    <property type="match status" value="1"/>
</dbReference>
<dbReference type="CDD" id="cd00756">
    <property type="entry name" value="MoaE"/>
    <property type="match status" value="1"/>
</dbReference>
<comment type="caution">
    <text evidence="4">The sequence shown here is derived from an EMBL/GenBank/DDBJ whole genome shotgun (WGS) entry which is preliminary data.</text>
</comment>